<dbReference type="InterPro" id="IPR003593">
    <property type="entry name" value="AAA+_ATPase"/>
</dbReference>
<evidence type="ECO:0000256" key="2">
    <source>
        <dbReference type="ARBA" id="ARBA00022741"/>
    </source>
</evidence>
<accession>A0ABP0TQM6</accession>
<dbReference type="InterPro" id="IPR016467">
    <property type="entry name" value="DNA_recomb/repair_RecA-like"/>
</dbReference>
<dbReference type="Gene3D" id="3.40.50.300">
    <property type="entry name" value="P-loop containing nucleotide triphosphate hydrolases"/>
    <property type="match status" value="1"/>
</dbReference>
<organism evidence="10 11">
    <name type="scientific">Sphagnum troendelagicum</name>
    <dbReference type="NCBI Taxonomy" id="128251"/>
    <lineage>
        <taxon>Eukaryota</taxon>
        <taxon>Viridiplantae</taxon>
        <taxon>Streptophyta</taxon>
        <taxon>Embryophyta</taxon>
        <taxon>Bryophyta</taxon>
        <taxon>Sphagnophytina</taxon>
        <taxon>Sphagnopsida</taxon>
        <taxon>Sphagnales</taxon>
        <taxon>Sphagnaceae</taxon>
        <taxon>Sphagnum</taxon>
    </lineage>
</organism>
<dbReference type="InterPro" id="IPR020588">
    <property type="entry name" value="RecA_ATP-bd"/>
</dbReference>
<dbReference type="SUPFAM" id="SSF52540">
    <property type="entry name" value="P-loop containing nucleoside triphosphate hydrolases"/>
    <property type="match status" value="1"/>
</dbReference>
<evidence type="ECO:0000256" key="5">
    <source>
        <dbReference type="ARBA" id="ARBA00023204"/>
    </source>
</evidence>
<dbReference type="PANTHER" id="PTHR46239">
    <property type="entry name" value="DNA REPAIR PROTEIN RAD51 HOMOLOG 3 RAD51C"/>
    <property type="match status" value="1"/>
</dbReference>
<feature type="domain" description="RecA family profile 1" evidence="9">
    <location>
        <begin position="87"/>
        <end position="276"/>
    </location>
</feature>
<evidence type="ECO:0000256" key="8">
    <source>
        <dbReference type="SAM" id="MobiDB-lite"/>
    </source>
</evidence>
<dbReference type="InterPro" id="IPR027417">
    <property type="entry name" value="P-loop_NTPase"/>
</dbReference>
<dbReference type="InterPro" id="IPR013632">
    <property type="entry name" value="Rad51_C"/>
</dbReference>
<keyword evidence="11" id="KW-1185">Reference proteome</keyword>
<evidence type="ECO:0000256" key="4">
    <source>
        <dbReference type="ARBA" id="ARBA00022840"/>
    </source>
</evidence>
<dbReference type="CDD" id="cd19492">
    <property type="entry name" value="Rad51C"/>
    <property type="match status" value="1"/>
</dbReference>
<evidence type="ECO:0000256" key="3">
    <source>
        <dbReference type="ARBA" id="ARBA00022763"/>
    </source>
</evidence>
<keyword evidence="3" id="KW-0227">DNA damage</keyword>
<gene>
    <name evidence="10" type="ORF">CSSPTR1EN2_LOCUS6466</name>
</gene>
<dbReference type="Pfam" id="PF08423">
    <property type="entry name" value="Rad51"/>
    <property type="match status" value="2"/>
</dbReference>
<evidence type="ECO:0000256" key="7">
    <source>
        <dbReference type="ARBA" id="ARBA00040674"/>
    </source>
</evidence>
<evidence type="ECO:0000313" key="10">
    <source>
        <dbReference type="EMBL" id="CAK9202556.1"/>
    </source>
</evidence>
<evidence type="ECO:0000256" key="1">
    <source>
        <dbReference type="ARBA" id="ARBA00004123"/>
    </source>
</evidence>
<evidence type="ECO:0000259" key="9">
    <source>
        <dbReference type="PROSITE" id="PS50162"/>
    </source>
</evidence>
<name>A0ABP0TQM6_9BRYO</name>
<sequence>MEVALLPLPTSLRAKLFAAGHFTTTTLLFLTPLELAREAQLSNEEALSVLKLVPRSSSSSSSDGIISASSALDGAKTAWDLLEYEKNRKKIVTSCAELDMILEGGFCPKEVTEICGVPGVGKTQLGMQLAINVQIPVKLGGVGGHAIYIDTEGSFMLERALQMTKASIDELVLASSLSSPMDDDLIQQLDIDTYLSHIYLVRVHDPTEQLAVINNLPNLLKEHNQVKLIVIDSITFNFRQDFEDMAGRTRLLAEMGQKLAKIAEEHDLAIVLTNQVTMKPSNNEISRIVPALGESWSHACTNRVMMYWIDTQRYAHVVKSPSLQAATAAYDIDECGICSAKNKSNNKSNNNDNKSNNKRLKLDEEAAAADSNNNPAHFY</sequence>
<dbReference type="PIRSF" id="PIRSF005856">
    <property type="entry name" value="Rad51"/>
    <property type="match status" value="1"/>
</dbReference>
<comment type="subcellular location">
    <subcellularLocation>
        <location evidence="1">Nucleus</location>
    </subcellularLocation>
</comment>
<dbReference type="SMART" id="SM00382">
    <property type="entry name" value="AAA"/>
    <property type="match status" value="1"/>
</dbReference>
<dbReference type="Proteomes" id="UP001497512">
    <property type="component" value="Chromosome 13"/>
</dbReference>
<keyword evidence="4" id="KW-0067">ATP-binding</keyword>
<keyword evidence="2" id="KW-0547">Nucleotide-binding</keyword>
<protein>
    <recommendedName>
        <fullName evidence="7">DNA repair protein RAD51 homolog 3</fullName>
    </recommendedName>
</protein>
<proteinExistence type="predicted"/>
<keyword evidence="6" id="KW-0539">Nucleus</keyword>
<feature type="compositionally biased region" description="Low complexity" evidence="8">
    <location>
        <begin position="341"/>
        <end position="354"/>
    </location>
</feature>
<reference evidence="10" key="1">
    <citation type="submission" date="2024-02" db="EMBL/GenBank/DDBJ databases">
        <authorList>
            <consortium name="ELIXIR-Norway"/>
            <consortium name="Elixir Norway"/>
        </authorList>
    </citation>
    <scope>NUCLEOTIDE SEQUENCE</scope>
</reference>
<feature type="region of interest" description="Disordered" evidence="8">
    <location>
        <begin position="341"/>
        <end position="379"/>
    </location>
</feature>
<dbReference type="EMBL" id="OZ019905">
    <property type="protein sequence ID" value="CAK9202556.1"/>
    <property type="molecule type" value="Genomic_DNA"/>
</dbReference>
<dbReference type="PANTHER" id="PTHR46239:SF1">
    <property type="entry name" value="DNA REPAIR PROTEIN RAD51 HOMOLOG 3"/>
    <property type="match status" value="1"/>
</dbReference>
<evidence type="ECO:0000313" key="11">
    <source>
        <dbReference type="Proteomes" id="UP001497512"/>
    </source>
</evidence>
<dbReference type="PROSITE" id="PS50162">
    <property type="entry name" value="RECA_2"/>
    <property type="match status" value="1"/>
</dbReference>
<dbReference type="InterPro" id="IPR052093">
    <property type="entry name" value="HR_Repair_Mediator"/>
</dbReference>
<keyword evidence="5" id="KW-0234">DNA repair</keyword>
<evidence type="ECO:0000256" key="6">
    <source>
        <dbReference type="ARBA" id="ARBA00023242"/>
    </source>
</evidence>